<reference evidence="1 2" key="1">
    <citation type="submission" date="2013-01" db="EMBL/GenBank/DDBJ databases">
        <authorList>
            <person name="Harkins D.M."/>
            <person name="Durkin A.S."/>
            <person name="Brinkac L.M."/>
            <person name="Haft D.H."/>
            <person name="Selengut J.D."/>
            <person name="Sanka R."/>
            <person name="DePew J."/>
            <person name="Purushe J."/>
            <person name="Hartskeerl R.A."/>
            <person name="Ahmed A."/>
            <person name="van der Linden H."/>
            <person name="Goris M.G.A."/>
            <person name="Vinetz J.M."/>
            <person name="Sutton G.G."/>
            <person name="Nierman W.C."/>
            <person name="Fouts D.E."/>
        </authorList>
    </citation>
    <scope>NUCLEOTIDE SEQUENCE [LARGE SCALE GENOMIC DNA]</scope>
    <source>
        <strain evidence="1 2">MAVJ 401</strain>
    </source>
</reference>
<evidence type="ECO:0000313" key="1">
    <source>
        <dbReference type="EMBL" id="EMN21573.1"/>
    </source>
</evidence>
<organism evidence="1 2">
    <name type="scientific">Leptospira santarosai serovar Arenal str. MAVJ 401</name>
    <dbReference type="NCBI Taxonomy" id="1049976"/>
    <lineage>
        <taxon>Bacteria</taxon>
        <taxon>Pseudomonadati</taxon>
        <taxon>Spirochaetota</taxon>
        <taxon>Spirochaetia</taxon>
        <taxon>Leptospirales</taxon>
        <taxon>Leptospiraceae</taxon>
        <taxon>Leptospira</taxon>
    </lineage>
</organism>
<evidence type="ECO:0000313" key="2">
    <source>
        <dbReference type="Proteomes" id="UP000012106"/>
    </source>
</evidence>
<comment type="caution">
    <text evidence="1">The sequence shown here is derived from an EMBL/GenBank/DDBJ whole genome shotgun (WGS) entry which is preliminary data.</text>
</comment>
<sequence>MPNVRFWARFDPNSRDHYADMGVKFGTIFLVECDEFRHLLKT</sequence>
<accession>M6JPQ7</accession>
<dbReference type="AlphaFoldDB" id="M6JPQ7"/>
<protein>
    <submittedName>
        <fullName evidence="1">Uncharacterized protein</fullName>
    </submittedName>
</protein>
<name>M6JPQ7_9LEPT</name>
<gene>
    <name evidence="1" type="ORF">LEP1GSC063_4076</name>
</gene>
<dbReference type="Proteomes" id="UP000012106">
    <property type="component" value="Unassembled WGS sequence"/>
</dbReference>
<dbReference type="EMBL" id="AHMU02000050">
    <property type="protein sequence ID" value="EMN21573.1"/>
    <property type="molecule type" value="Genomic_DNA"/>
</dbReference>
<proteinExistence type="predicted"/>